<dbReference type="PRINTS" id="PR00838">
    <property type="entry name" value="V5ALLERGEN"/>
</dbReference>
<dbReference type="InterPro" id="IPR035940">
    <property type="entry name" value="CAP_sf"/>
</dbReference>
<dbReference type="InterPro" id="IPR014044">
    <property type="entry name" value="CAP_dom"/>
</dbReference>
<reference evidence="3" key="1">
    <citation type="submission" date="2015-11" db="EMBL/GenBank/DDBJ databases">
        <title>De novo transcriptome assembly of four potential Pierce s Disease insect vectors from Arizona vineyards.</title>
        <authorList>
            <person name="Tassone E.E."/>
        </authorList>
    </citation>
    <scope>NUCLEOTIDE SEQUENCE</scope>
</reference>
<evidence type="ECO:0000259" key="2">
    <source>
        <dbReference type="SMART" id="SM00198"/>
    </source>
</evidence>
<dbReference type="SMART" id="SM00198">
    <property type="entry name" value="SCP"/>
    <property type="match status" value="1"/>
</dbReference>
<keyword evidence="1" id="KW-0472">Membrane</keyword>
<dbReference type="CDD" id="cd05380">
    <property type="entry name" value="CAP_euk"/>
    <property type="match status" value="1"/>
</dbReference>
<accession>A0A1B6FUP8</accession>
<organism evidence="3">
    <name type="scientific">Cuerna arida</name>
    <dbReference type="NCBI Taxonomy" id="1464854"/>
    <lineage>
        <taxon>Eukaryota</taxon>
        <taxon>Metazoa</taxon>
        <taxon>Ecdysozoa</taxon>
        <taxon>Arthropoda</taxon>
        <taxon>Hexapoda</taxon>
        <taxon>Insecta</taxon>
        <taxon>Pterygota</taxon>
        <taxon>Neoptera</taxon>
        <taxon>Paraneoptera</taxon>
        <taxon>Hemiptera</taxon>
        <taxon>Auchenorrhyncha</taxon>
        <taxon>Membracoidea</taxon>
        <taxon>Cicadellidae</taxon>
        <taxon>Cicadellinae</taxon>
        <taxon>Proconiini</taxon>
        <taxon>Cuerna</taxon>
    </lineage>
</organism>
<dbReference type="EMBL" id="GECZ01015861">
    <property type="protein sequence ID" value="JAS53908.1"/>
    <property type="molecule type" value="Transcribed_RNA"/>
</dbReference>
<dbReference type="PROSITE" id="PS01010">
    <property type="entry name" value="CRISP_2"/>
    <property type="match status" value="1"/>
</dbReference>
<sequence>KVNLTTGDISNSVLTILKLFWIMILTKFLVIVVLCRVKEIKGFNYCKVDGCKPRDHTMCKYPADRPDCKVMKLGLDDEQRKEILKKHNILRQKVARGREFNQPSAADMMKLSWNYEAEDIAQRWTERCPTVHDSCRRMKDGTAAGQNLMSLYRNTLTTNSTGVVDVCIQQWYDEVVSMDPNAVFSFTSLYGINGSVVGDYTAIVSSDTKQVGCGYIEKDYIQYGLKGVILTCNYVPSGNILNMPVYKVGAACSACPAGSRCSTRYPGLCTNEKDEYKDIPKYRDKHKPIRAHATSIYPSLFSMLVLFVHVYCSEKALSIINI</sequence>
<evidence type="ECO:0000313" key="3">
    <source>
        <dbReference type="EMBL" id="JAS53908.1"/>
    </source>
</evidence>
<name>A0A1B6FUP8_9HEMI</name>
<dbReference type="SUPFAM" id="SSF55797">
    <property type="entry name" value="PR-1-like"/>
    <property type="match status" value="1"/>
</dbReference>
<proteinExistence type="predicted"/>
<dbReference type="InterPro" id="IPR018244">
    <property type="entry name" value="Allrgn_V5/Tpx1_CS"/>
</dbReference>
<feature type="transmembrane region" description="Helical" evidence="1">
    <location>
        <begin position="12"/>
        <end position="35"/>
    </location>
</feature>
<gene>
    <name evidence="3" type="ORF">g.18531</name>
</gene>
<dbReference type="InterPro" id="IPR002413">
    <property type="entry name" value="V5_allergen-like"/>
</dbReference>
<keyword evidence="1" id="KW-1133">Transmembrane helix</keyword>
<dbReference type="InterPro" id="IPR001283">
    <property type="entry name" value="CRISP-related"/>
</dbReference>
<dbReference type="PRINTS" id="PR00837">
    <property type="entry name" value="V5TPXLIKE"/>
</dbReference>
<feature type="non-terminal residue" evidence="3">
    <location>
        <position position="1"/>
    </location>
</feature>
<evidence type="ECO:0000256" key="1">
    <source>
        <dbReference type="SAM" id="Phobius"/>
    </source>
</evidence>
<dbReference type="PANTHER" id="PTHR10334">
    <property type="entry name" value="CYSTEINE-RICH SECRETORY PROTEIN-RELATED"/>
    <property type="match status" value="1"/>
</dbReference>
<feature type="domain" description="SCP" evidence="2">
    <location>
        <begin position="78"/>
        <end position="242"/>
    </location>
</feature>
<protein>
    <recommendedName>
        <fullName evidence="2">SCP domain-containing protein</fullName>
    </recommendedName>
</protein>
<dbReference type="Pfam" id="PF00188">
    <property type="entry name" value="CAP"/>
    <property type="match status" value="1"/>
</dbReference>
<keyword evidence="1" id="KW-0812">Transmembrane</keyword>
<dbReference type="AlphaFoldDB" id="A0A1B6FUP8"/>
<dbReference type="Gene3D" id="3.40.33.10">
    <property type="entry name" value="CAP"/>
    <property type="match status" value="1"/>
</dbReference>
<dbReference type="GO" id="GO:0005576">
    <property type="term" value="C:extracellular region"/>
    <property type="evidence" value="ECO:0007669"/>
    <property type="project" value="UniProtKB-SubCell"/>
</dbReference>